<dbReference type="InterPro" id="IPR000577">
    <property type="entry name" value="Carb_kinase_FGGY"/>
</dbReference>
<keyword evidence="3 4" id="KW-0418">Kinase</keyword>
<dbReference type="InterPro" id="IPR043129">
    <property type="entry name" value="ATPase_NBD"/>
</dbReference>
<dbReference type="Pfam" id="PF00370">
    <property type="entry name" value="FGGY_N"/>
    <property type="match status" value="1"/>
</dbReference>
<comment type="similarity">
    <text evidence="1 4">Belongs to the FGGY kinase family.</text>
</comment>
<dbReference type="InterPro" id="IPR018483">
    <property type="entry name" value="Carb_kinase_FGGY_CS"/>
</dbReference>
<feature type="domain" description="Carbohydrate kinase FGGY C-terminal" evidence="6">
    <location>
        <begin position="325"/>
        <end position="439"/>
    </location>
</feature>
<dbReference type="PIRSF" id="PIRSF000538">
    <property type="entry name" value="GlpK"/>
    <property type="match status" value="1"/>
</dbReference>
<gene>
    <name evidence="7" type="ORF">GCM10009544_36960</name>
</gene>
<proteinExistence type="inferred from homology"/>
<evidence type="ECO:0000259" key="5">
    <source>
        <dbReference type="Pfam" id="PF00370"/>
    </source>
</evidence>
<keyword evidence="2 4" id="KW-0808">Transferase</keyword>
<dbReference type="Pfam" id="PF02782">
    <property type="entry name" value="FGGY_C"/>
    <property type="match status" value="1"/>
</dbReference>
<dbReference type="InterPro" id="IPR050406">
    <property type="entry name" value="FGGY_Carb_Kinase"/>
</dbReference>
<dbReference type="CDD" id="cd24121">
    <property type="entry name" value="ASKHA_NBD_FGGY_BaEryA-like"/>
    <property type="match status" value="1"/>
</dbReference>
<evidence type="ECO:0000313" key="7">
    <source>
        <dbReference type="EMBL" id="GAA0471495.1"/>
    </source>
</evidence>
<evidence type="ECO:0000256" key="2">
    <source>
        <dbReference type="ARBA" id="ARBA00022679"/>
    </source>
</evidence>
<dbReference type="Proteomes" id="UP001499895">
    <property type="component" value="Unassembled WGS sequence"/>
</dbReference>
<comment type="caution">
    <text evidence="7">The sequence shown here is derived from an EMBL/GenBank/DDBJ whole genome shotgun (WGS) entry which is preliminary data.</text>
</comment>
<evidence type="ECO:0000256" key="1">
    <source>
        <dbReference type="ARBA" id="ARBA00009156"/>
    </source>
</evidence>
<dbReference type="EMBL" id="BAAAHB010000039">
    <property type="protein sequence ID" value="GAA0471495.1"/>
    <property type="molecule type" value="Genomic_DNA"/>
</dbReference>
<dbReference type="InterPro" id="IPR018484">
    <property type="entry name" value="FGGY_N"/>
</dbReference>
<dbReference type="RefSeq" id="WP_344091949.1">
    <property type="nucleotide sequence ID" value="NZ_BAAAHB010000039.1"/>
</dbReference>
<dbReference type="PANTHER" id="PTHR43095:SF3">
    <property type="entry name" value="L-XYLULOSE_3-KETO-L-GULONATE KINASE"/>
    <property type="match status" value="1"/>
</dbReference>
<feature type="domain" description="Carbohydrate kinase FGGY N-terminal" evidence="5">
    <location>
        <begin position="3"/>
        <end position="245"/>
    </location>
</feature>
<name>A0ABP3K781_9ACTN</name>
<dbReference type="InterPro" id="IPR018485">
    <property type="entry name" value="FGGY_C"/>
</dbReference>
<dbReference type="PROSITE" id="PS00445">
    <property type="entry name" value="FGGY_KINASES_2"/>
    <property type="match status" value="1"/>
</dbReference>
<dbReference type="Gene3D" id="3.30.420.40">
    <property type="match status" value="2"/>
</dbReference>
<evidence type="ECO:0000256" key="3">
    <source>
        <dbReference type="ARBA" id="ARBA00022777"/>
    </source>
</evidence>
<organism evidence="7 8">
    <name type="scientific">Streptomyces stramineus</name>
    <dbReference type="NCBI Taxonomy" id="173861"/>
    <lineage>
        <taxon>Bacteria</taxon>
        <taxon>Bacillati</taxon>
        <taxon>Actinomycetota</taxon>
        <taxon>Actinomycetes</taxon>
        <taxon>Kitasatosporales</taxon>
        <taxon>Streptomycetaceae</taxon>
        <taxon>Streptomyces</taxon>
    </lineage>
</organism>
<reference evidence="8" key="1">
    <citation type="journal article" date="2019" name="Int. J. Syst. Evol. Microbiol.">
        <title>The Global Catalogue of Microorganisms (GCM) 10K type strain sequencing project: providing services to taxonomists for standard genome sequencing and annotation.</title>
        <authorList>
            <consortium name="The Broad Institute Genomics Platform"/>
            <consortium name="The Broad Institute Genome Sequencing Center for Infectious Disease"/>
            <person name="Wu L."/>
            <person name="Ma J."/>
        </authorList>
    </citation>
    <scope>NUCLEOTIDE SEQUENCE [LARGE SCALE GENOMIC DNA]</scope>
    <source>
        <strain evidence="8">JCM 10649</strain>
    </source>
</reference>
<accession>A0ABP3K781</accession>
<dbReference type="SUPFAM" id="SSF53067">
    <property type="entry name" value="Actin-like ATPase domain"/>
    <property type="match status" value="2"/>
</dbReference>
<evidence type="ECO:0000313" key="8">
    <source>
        <dbReference type="Proteomes" id="UP001499895"/>
    </source>
</evidence>
<dbReference type="PANTHER" id="PTHR43095">
    <property type="entry name" value="SUGAR KINASE"/>
    <property type="match status" value="1"/>
</dbReference>
<sequence length="508" mass="53049">MSVLSIDVGTSVIKAVIFDGQGRETAVSRISTEVLRPRPGWAEQDMDAVWDSVVRTVRGALAQLGPGQEPVWLVTFTAQGDGCWLVDGDGRPTGPAVLWSDGRAGELLTRWAADGVLEEAYRRNGSLTCGGMPNAVISWLAAHDPERLERSRTALTAAGWLFLKFTGITAIDASDASAPFLDHATGDYDPAVLDLFGLAWAHRLLPRVLGEDERLAPITARTAGELGLPAGLPVVMAPYDVAATARGAGVAGVGQACAILGTTLCTEVVTPQVDTGGEPCGISIAYGDRGRILRAYPTLSGTEVLDWAARVLGADGPSALGELAFGARPGAGGVAFLPYLSPAGERAPFLDPGARGAFWGLSLHHTRADLARAVFEGLSMVVRDCLQASGAAVRELRLCGGGSVSDDWCRLIADVTGVPTARSTDTELGAKGAFLTGLVLSGAESSMDSAAATYVRMRASWEPDPGRSAFYDELHASFLAWRGAARSLGWAPPLPSPTAPTAPKVTHV</sequence>
<evidence type="ECO:0000256" key="4">
    <source>
        <dbReference type="RuleBase" id="RU003733"/>
    </source>
</evidence>
<protein>
    <submittedName>
        <fullName evidence="7">FGGY-family carbohydrate kinase</fullName>
    </submittedName>
</protein>
<dbReference type="GO" id="GO:0016301">
    <property type="term" value="F:kinase activity"/>
    <property type="evidence" value="ECO:0007669"/>
    <property type="project" value="UniProtKB-KW"/>
</dbReference>
<evidence type="ECO:0000259" key="6">
    <source>
        <dbReference type="Pfam" id="PF02782"/>
    </source>
</evidence>
<keyword evidence="8" id="KW-1185">Reference proteome</keyword>